<organism evidence="2 3">
    <name type="scientific">Flavobacterium luteum</name>
    <dbReference type="NCBI Taxonomy" id="2026654"/>
    <lineage>
        <taxon>Bacteria</taxon>
        <taxon>Pseudomonadati</taxon>
        <taxon>Bacteroidota</taxon>
        <taxon>Flavobacteriia</taxon>
        <taxon>Flavobacteriales</taxon>
        <taxon>Flavobacteriaceae</taxon>
        <taxon>Flavobacterium</taxon>
    </lineage>
</organism>
<evidence type="ECO:0000313" key="2">
    <source>
        <dbReference type="EMBL" id="KAB1155871.1"/>
    </source>
</evidence>
<accession>A0A7J5AE64</accession>
<dbReference type="InterPro" id="IPR011050">
    <property type="entry name" value="Pectin_lyase_fold/virulence"/>
</dbReference>
<evidence type="ECO:0000313" key="3">
    <source>
        <dbReference type="Proteomes" id="UP000490922"/>
    </source>
</evidence>
<gene>
    <name evidence="2" type="ORF">F6464_10135</name>
</gene>
<dbReference type="EMBL" id="WAEM01000004">
    <property type="protein sequence ID" value="KAB1155871.1"/>
    <property type="molecule type" value="Genomic_DNA"/>
</dbReference>
<sequence>MFLIDLFCKWSAKLNKNNSITVQNSILLQYKIPHMKNFTLNTKDTNTIFNTKNIALNSLEYKKKTSFSIQKKGFELLRLVFAFLTVMFLGTFSVRGQYTTPTINAVIGASEYGTHTDGSNQNTNSAVVSYMTWDATNLYFAVSGSNVSEAIVLYLDKDPQNPVNSGANSNGTNVGYNSYDGTNYAELPFRADLVIYAKSGYREYRTANGSNGWSAQTTAFGSYADGSGVQEFLIPWSVIGGIPSSFNFFSYKAYTNGIYNQQPTANPTGSIGTSARNERYYTVSSTGNGSSTKPFSRECVYTNQTGTSTFSGTGTFYDFTVNQNLTVNVGSSFTVSNQLFVGSGSTFAMPSSGGQKTITFGSVSGNTPSLVCNGTITPNNGSGNDLICTFAQGTSTLSGSASDANFRLFDINVSNGATLQAPSSGTVTLGIQFGTMTVSGTGIVNFKNGSGVVNANVVSNGTNNYNFSNTSGTVTFNNLTISSGATFRPITSGTHFINIGGNLVNTGTYSTSNTTGILHTTFNGGVAQAISASTTFQNVTVTNASTAVTLGGNSVINGTLTVNAAASLNLSTFTLGSPTALTMQIGSTGASISGSGLLTLGGDITVTAPSGNNGATISCPVALGATRTFTVADEGTAAADLTVSGIISGSTFGITKAGAGKLTVSGNNTFTGITTLNAGNITVSNTAGLGAAAQSVVLNAGVLDLATDTTVNAYNVTVGGNATILSNRATSGAGISQVLGTLSIGASTLTTGNGGNATSGNPVVRFGNVTHTGAPTYTVSNSSAVLTLGAVANSTFLTTFNGSGSVTQTGVFGGGTGGITYSGSGTLVLNQANTYIGATSISSGTIRLGAASSFPSSSALTVNTPGTFNLFNFSATAASLAGSGTVSSTGSSTTPVLTVGDTTSTTFSGVIQNGTTTSVGLTKVGTGTLTVSGTNNTYTGATTITTGTLLVNGSLASGSAVSVTSNGTLGGNGTAGGTVALTAGTVAPGNAPSTVGNLSTGAFTFDTNSKYTFDITNVAGNAGTNWDLLTSSGVIDIAATSGSPIVINLSGNNSTGFSSCTSYTWKIAGGSSITNFAANKFIVNTASFAPSFTGTFSVSNTVNDINLVYTAASPTITLGSNPSVCLGTTSANLSYSATTNSPNQYSIDYDATANTALFSDVSNVSLPSTPIVLTVPGGAAAATYNATLTVTNNTTGCISGSYAITIAVTSCSNTITTDTSIAGPFCAGASVSVPFTISGTFVSGNIFTAQLSNSSGSFTSPTAIGTLTQTTAGTISATIPPGATTGSLYRIRVVSDNPSINGADNGTDLTVNATVTINAFSSTTSTRCQGAGTVTTTTTANNSTGITYSLDATTAAFSGNSINSSTGAVTYAAGWS</sequence>
<comment type="caution">
    <text evidence="2">The sequence shown here is derived from an EMBL/GenBank/DDBJ whole genome shotgun (WGS) entry which is preliminary data.</text>
</comment>
<protein>
    <submittedName>
        <fullName evidence="2">Uncharacterized protein</fullName>
    </submittedName>
</protein>
<proteinExistence type="predicted"/>
<keyword evidence="1" id="KW-0732">Signal</keyword>
<feature type="non-terminal residue" evidence="2">
    <location>
        <position position="1376"/>
    </location>
</feature>
<dbReference type="Pfam" id="PF12951">
    <property type="entry name" value="PATR"/>
    <property type="match status" value="3"/>
</dbReference>
<dbReference type="SUPFAM" id="SSF51126">
    <property type="entry name" value="Pectin lyase-like"/>
    <property type="match status" value="1"/>
</dbReference>
<keyword evidence="3" id="KW-1185">Reference proteome</keyword>
<name>A0A7J5AE64_9FLAO</name>
<dbReference type="Proteomes" id="UP000490922">
    <property type="component" value="Unassembled WGS sequence"/>
</dbReference>
<dbReference type="NCBIfam" id="TIGR02601">
    <property type="entry name" value="autotrns_rpt"/>
    <property type="match status" value="3"/>
</dbReference>
<reference evidence="2 3" key="1">
    <citation type="submission" date="2019-09" db="EMBL/GenBank/DDBJ databases">
        <title>Flavobacterium sp. nov., isolated from glacier ice.</title>
        <authorList>
            <person name="Liu Q."/>
        </authorList>
    </citation>
    <scope>NUCLEOTIDE SEQUENCE [LARGE SCALE GENOMIC DNA]</scope>
    <source>
        <strain evidence="2 3">NBRC 112527</strain>
    </source>
</reference>
<evidence type="ECO:0000256" key="1">
    <source>
        <dbReference type="ARBA" id="ARBA00022729"/>
    </source>
</evidence>
<dbReference type="InterPro" id="IPR013425">
    <property type="entry name" value="Autotrns_rpt"/>
</dbReference>
<dbReference type="SUPFAM" id="SSF49344">
    <property type="entry name" value="CBD9-like"/>
    <property type="match status" value="1"/>
</dbReference>